<accession>A0A5B7A363</accession>
<evidence type="ECO:0000313" key="2">
    <source>
        <dbReference type="EMBL" id="MPA51232.1"/>
    </source>
</evidence>
<proteinExistence type="predicted"/>
<dbReference type="AlphaFoldDB" id="A0A5B7A363"/>
<name>A0A5B7A363_DAVIN</name>
<feature type="region of interest" description="Disordered" evidence="1">
    <location>
        <begin position="1"/>
        <end position="47"/>
    </location>
</feature>
<gene>
    <name evidence="2" type="ORF">Din_020673</name>
</gene>
<organism evidence="2">
    <name type="scientific">Davidia involucrata</name>
    <name type="common">Dove tree</name>
    <dbReference type="NCBI Taxonomy" id="16924"/>
    <lineage>
        <taxon>Eukaryota</taxon>
        <taxon>Viridiplantae</taxon>
        <taxon>Streptophyta</taxon>
        <taxon>Embryophyta</taxon>
        <taxon>Tracheophyta</taxon>
        <taxon>Spermatophyta</taxon>
        <taxon>Magnoliopsida</taxon>
        <taxon>eudicotyledons</taxon>
        <taxon>Gunneridae</taxon>
        <taxon>Pentapetalae</taxon>
        <taxon>asterids</taxon>
        <taxon>Cornales</taxon>
        <taxon>Nyssaceae</taxon>
        <taxon>Davidia</taxon>
    </lineage>
</organism>
<sequence>MEFDRLGGIMAPGTDGGCCKESISAMEDENHHEKSDNSSQAMAAKPPRNLSVMRHSISHAMLAGTTELESTIGIIGLKSPSGETSGSSKLPFSWSILRGV</sequence>
<dbReference type="EMBL" id="GHES01020673">
    <property type="protein sequence ID" value="MPA51232.1"/>
    <property type="molecule type" value="Transcribed_RNA"/>
</dbReference>
<reference evidence="2" key="1">
    <citation type="submission" date="2019-08" db="EMBL/GenBank/DDBJ databases">
        <title>Reference gene set and small RNA set construction with multiple tissues from Davidia involucrata Baill.</title>
        <authorList>
            <person name="Yang H."/>
            <person name="Zhou C."/>
            <person name="Li G."/>
            <person name="Wang J."/>
            <person name="Gao P."/>
            <person name="Wang M."/>
            <person name="Wang R."/>
            <person name="Zhao Y."/>
        </authorList>
    </citation>
    <scope>NUCLEOTIDE SEQUENCE</scope>
    <source>
        <tissue evidence="2">Mixed with DoveR01_LX</tissue>
    </source>
</reference>
<protein>
    <submittedName>
        <fullName evidence="2">Uncharacterized protein</fullName>
    </submittedName>
</protein>
<evidence type="ECO:0000256" key="1">
    <source>
        <dbReference type="SAM" id="MobiDB-lite"/>
    </source>
</evidence>